<evidence type="ECO:0000313" key="5">
    <source>
        <dbReference type="Proteomes" id="UP000321532"/>
    </source>
</evidence>
<dbReference type="InterPro" id="IPR012910">
    <property type="entry name" value="Plug_dom"/>
</dbReference>
<dbReference type="NCBIfam" id="TIGR04056">
    <property type="entry name" value="OMP_RagA_SusC"/>
    <property type="match status" value="1"/>
</dbReference>
<dbReference type="Pfam" id="PF07715">
    <property type="entry name" value="Plug"/>
    <property type="match status" value="1"/>
</dbReference>
<proteinExistence type="inferred from homology"/>
<dbReference type="SUPFAM" id="SSF56935">
    <property type="entry name" value="Porins"/>
    <property type="match status" value="1"/>
</dbReference>
<dbReference type="InterPro" id="IPR023996">
    <property type="entry name" value="TonB-dep_OMP_SusC/RagA"/>
</dbReference>
<keyword evidence="1" id="KW-0472">Membrane</keyword>
<evidence type="ECO:0000256" key="1">
    <source>
        <dbReference type="PROSITE-ProRule" id="PRU01360"/>
    </source>
</evidence>
<dbReference type="Gene3D" id="2.170.130.10">
    <property type="entry name" value="TonB-dependent receptor, plug domain"/>
    <property type="match status" value="1"/>
</dbReference>
<protein>
    <submittedName>
        <fullName evidence="4">SusC/RagA family TonB-linked outer membrane protein</fullName>
    </submittedName>
</protein>
<keyword evidence="1" id="KW-1134">Transmembrane beta strand</keyword>
<feature type="chain" id="PRO_5022030856" evidence="2">
    <location>
        <begin position="27"/>
        <end position="1111"/>
    </location>
</feature>
<dbReference type="InterPro" id="IPR039426">
    <property type="entry name" value="TonB-dep_rcpt-like"/>
</dbReference>
<dbReference type="FunFam" id="2.170.130.10:FF:000003">
    <property type="entry name" value="SusC/RagA family TonB-linked outer membrane protein"/>
    <property type="match status" value="1"/>
</dbReference>
<keyword evidence="1" id="KW-0813">Transport</keyword>
<dbReference type="EMBL" id="BJYS01000006">
    <property type="protein sequence ID" value="GEO03575.1"/>
    <property type="molecule type" value="Genomic_DNA"/>
</dbReference>
<organism evidence="4 5">
    <name type="scientific">Adhaeribacter aerolatus</name>
    <dbReference type="NCBI Taxonomy" id="670289"/>
    <lineage>
        <taxon>Bacteria</taxon>
        <taxon>Pseudomonadati</taxon>
        <taxon>Bacteroidota</taxon>
        <taxon>Cytophagia</taxon>
        <taxon>Cytophagales</taxon>
        <taxon>Hymenobacteraceae</taxon>
        <taxon>Adhaeribacter</taxon>
    </lineage>
</organism>
<feature type="domain" description="TonB-dependent receptor plug" evidence="3">
    <location>
        <begin position="232"/>
        <end position="337"/>
    </location>
</feature>
<evidence type="ECO:0000256" key="2">
    <source>
        <dbReference type="SAM" id="SignalP"/>
    </source>
</evidence>
<dbReference type="SUPFAM" id="SSF49464">
    <property type="entry name" value="Carboxypeptidase regulatory domain-like"/>
    <property type="match status" value="1"/>
</dbReference>
<evidence type="ECO:0000259" key="3">
    <source>
        <dbReference type="Pfam" id="PF07715"/>
    </source>
</evidence>
<dbReference type="RefSeq" id="WP_146896050.1">
    <property type="nucleotide sequence ID" value="NZ_BJYS01000006.1"/>
</dbReference>
<reference evidence="4 5" key="1">
    <citation type="submission" date="2019-07" db="EMBL/GenBank/DDBJ databases">
        <title>Whole genome shotgun sequence of Adhaeribacter aerolatus NBRC 106133.</title>
        <authorList>
            <person name="Hosoyama A."/>
            <person name="Uohara A."/>
            <person name="Ohji S."/>
            <person name="Ichikawa N."/>
        </authorList>
    </citation>
    <scope>NUCLEOTIDE SEQUENCE [LARGE SCALE GENOMIC DNA]</scope>
    <source>
        <strain evidence="4 5">NBRC 106133</strain>
    </source>
</reference>
<dbReference type="Proteomes" id="UP000321532">
    <property type="component" value="Unassembled WGS sequence"/>
</dbReference>
<comment type="caution">
    <text evidence="4">The sequence shown here is derived from an EMBL/GenBank/DDBJ whole genome shotgun (WGS) entry which is preliminary data.</text>
</comment>
<dbReference type="InterPro" id="IPR023997">
    <property type="entry name" value="TonB-dep_OMP_SusC/RagA_CS"/>
</dbReference>
<accession>A0A512AV41</accession>
<sequence>MLKPLRKLPLLLLVIWSAGLMPPARAQVLTALNRGLPKQRSTGKESNRQSLVKILTAFEKQHNVTFNYDSELLLPIVGDLKALEGQIKNIDESLTQLLAPHQLTFEKISANDYIIIPVRPQPKPAEKPLSKPSSGILVDKIISGKVTSAKGEGLPGVTVLLKGTSVGATTGAEGDYTLSVPDAGGTLIFSFIGFATKEVAVPAAGGTLNVTLEEDAKALEEVVVVGFGTQKKVNLTGAVATVSSETLTSRPIGQTSAALQGVAPGVTVTQSSGRPGGDAGTIRIRGIGTLSDSNPLVLIDGIEGSINNIDPNLIESISVLKDAASASIYGSRAANGVILVTTKRAKGNQLSIGYNGYGGFQTPTNMPDMVNAIDHMLLTNEAYVNVGRAPLYTDALIDKYRTEGPTNRDLYPDTDWQKEVITGSGAMQSHFVSLNGGGEKIRFLTSLGYFDQQGLIESSNFKRFTLRNNADILFSDKFNMKFDLQLVSAHTTEPGRGTSDVFHWMNRIPANQLGINSDGTWGEGWNGDNPIAFSRIGGERKNNSPSAQLNVSLNYTPKEWLQLELTAAPRFAQSNNSDFNRSVQTYKPNGAVSFLVPARSTLTEERNQAFYNNFRGTLTATKTLGGHGLKLLLGASREDYRNNIVSAFRDNFILPDYPVLNTGSANNQQARGGGAEWALQSFFGRINYDYNQKYLLEVNGRYDGSSRFATGNKYGFFPSISAGWRISEEAFMEPLKNVVNELKFRGSWGRLGNQNIGNYPFTSFINLGSYTLGKQIVNTAALNTLANSDISWETTEMTDFGIDLTLLDNLSFTGDYYFRQTRDILYTLDVPLIIGLAAPSQNVGVVNNTGWEMGLTYRGAVKDFNYDVSFNLSDVINEVVDLRGVNRTGLTVSREGSPINSIFGLEAEGFFQSEDEVAAHAKQFGTIKPGDIKYKDQNSDGIINDNDNVIIGSTIPRLTFGTTINATYKGFNLNVFFQGVGKSDGFLWQQGIMPFFLGGTVQEQHKDHWTPATPNATFPRLAFSEANNEKVSSFWLKDASYLRLKNLQLGYKLPTTLVQKVGMKNLRLYVNGQNLFTLDKFWKGYDVETPVGIGNGYPQVKVYSFGVDVNF</sequence>
<keyword evidence="1" id="KW-0812">Transmembrane</keyword>
<keyword evidence="2" id="KW-0732">Signal</keyword>
<comment type="similarity">
    <text evidence="1">Belongs to the TonB-dependent receptor family.</text>
</comment>
<dbReference type="Gene3D" id="2.60.40.1120">
    <property type="entry name" value="Carboxypeptidase-like, regulatory domain"/>
    <property type="match status" value="1"/>
</dbReference>
<keyword evidence="5" id="KW-1185">Reference proteome</keyword>
<dbReference type="PROSITE" id="PS52016">
    <property type="entry name" value="TONB_DEPENDENT_REC_3"/>
    <property type="match status" value="1"/>
</dbReference>
<comment type="subcellular location">
    <subcellularLocation>
        <location evidence="1">Cell outer membrane</location>
        <topology evidence="1">Multi-pass membrane protein</topology>
    </subcellularLocation>
</comment>
<dbReference type="NCBIfam" id="TIGR04057">
    <property type="entry name" value="SusC_RagA_signa"/>
    <property type="match status" value="1"/>
</dbReference>
<dbReference type="AlphaFoldDB" id="A0A512AV41"/>
<dbReference type="Pfam" id="PF13715">
    <property type="entry name" value="CarbopepD_reg_2"/>
    <property type="match status" value="1"/>
</dbReference>
<gene>
    <name evidence="4" type="ORF">AAE02nite_12390</name>
</gene>
<feature type="signal peptide" evidence="2">
    <location>
        <begin position="1"/>
        <end position="26"/>
    </location>
</feature>
<dbReference type="OrthoDB" id="9768177at2"/>
<name>A0A512AV41_9BACT</name>
<dbReference type="InterPro" id="IPR037066">
    <property type="entry name" value="Plug_dom_sf"/>
</dbReference>
<dbReference type="InterPro" id="IPR008969">
    <property type="entry name" value="CarboxyPept-like_regulatory"/>
</dbReference>
<dbReference type="GO" id="GO:0009279">
    <property type="term" value="C:cell outer membrane"/>
    <property type="evidence" value="ECO:0007669"/>
    <property type="project" value="UniProtKB-SubCell"/>
</dbReference>
<keyword evidence="1" id="KW-0998">Cell outer membrane</keyword>
<evidence type="ECO:0000313" key="4">
    <source>
        <dbReference type="EMBL" id="GEO03575.1"/>
    </source>
</evidence>